<accession>A0AAD8NXF2</accession>
<dbReference type="AlphaFoldDB" id="A0AAD8NXF2"/>
<comment type="caution">
    <text evidence="2">The sequence shown here is derived from an EMBL/GenBank/DDBJ whole genome shotgun (WGS) entry which is preliminary data.</text>
</comment>
<feature type="transmembrane region" description="Helical" evidence="1">
    <location>
        <begin position="6"/>
        <end position="27"/>
    </location>
</feature>
<evidence type="ECO:0000256" key="1">
    <source>
        <dbReference type="SAM" id="Phobius"/>
    </source>
</evidence>
<keyword evidence="1" id="KW-0472">Membrane</keyword>
<gene>
    <name evidence="2" type="ORF">QVD17_19683</name>
</gene>
<keyword evidence="3" id="KW-1185">Reference proteome</keyword>
<dbReference type="Proteomes" id="UP001229421">
    <property type="component" value="Unassembled WGS sequence"/>
</dbReference>
<evidence type="ECO:0000313" key="3">
    <source>
        <dbReference type="Proteomes" id="UP001229421"/>
    </source>
</evidence>
<keyword evidence="1" id="KW-0812">Transmembrane</keyword>
<organism evidence="2 3">
    <name type="scientific">Tagetes erecta</name>
    <name type="common">African marigold</name>
    <dbReference type="NCBI Taxonomy" id="13708"/>
    <lineage>
        <taxon>Eukaryota</taxon>
        <taxon>Viridiplantae</taxon>
        <taxon>Streptophyta</taxon>
        <taxon>Embryophyta</taxon>
        <taxon>Tracheophyta</taxon>
        <taxon>Spermatophyta</taxon>
        <taxon>Magnoliopsida</taxon>
        <taxon>eudicotyledons</taxon>
        <taxon>Gunneridae</taxon>
        <taxon>Pentapetalae</taxon>
        <taxon>asterids</taxon>
        <taxon>campanulids</taxon>
        <taxon>Asterales</taxon>
        <taxon>Asteraceae</taxon>
        <taxon>Asteroideae</taxon>
        <taxon>Heliantheae alliance</taxon>
        <taxon>Tageteae</taxon>
        <taxon>Tagetes</taxon>
    </lineage>
</organism>
<dbReference type="EMBL" id="JAUHHV010000005">
    <property type="protein sequence ID" value="KAK1424354.1"/>
    <property type="molecule type" value="Genomic_DNA"/>
</dbReference>
<protein>
    <submittedName>
        <fullName evidence="2">Uncharacterized protein</fullName>
    </submittedName>
</protein>
<sequence>MYYTSLVLIICVLLYMICLVCRHGFIFRNKISKSLSKMLSALETAVQLQQYKHASDIGPSYIMSSSNVYSQNMRKVGGFMRAIHVTISVYASSSSSFLPSDDRLLLCWFRVSVDWDGDFLLLC</sequence>
<name>A0AAD8NXF2_TARER</name>
<reference evidence="2" key="1">
    <citation type="journal article" date="2023" name="bioRxiv">
        <title>Improved chromosome-level genome assembly for marigold (Tagetes erecta).</title>
        <authorList>
            <person name="Jiang F."/>
            <person name="Yuan L."/>
            <person name="Wang S."/>
            <person name="Wang H."/>
            <person name="Xu D."/>
            <person name="Wang A."/>
            <person name="Fan W."/>
        </authorList>
    </citation>
    <scope>NUCLEOTIDE SEQUENCE</scope>
    <source>
        <strain evidence="2">WSJ</strain>
        <tissue evidence="2">Leaf</tissue>
    </source>
</reference>
<proteinExistence type="predicted"/>
<keyword evidence="1" id="KW-1133">Transmembrane helix</keyword>
<evidence type="ECO:0000313" key="2">
    <source>
        <dbReference type="EMBL" id="KAK1424354.1"/>
    </source>
</evidence>